<dbReference type="KEGG" id="hjo:AY555_06140"/>
<evidence type="ECO:0000313" key="4">
    <source>
        <dbReference type="EMBL" id="AMW34832.1"/>
    </source>
</evidence>
<dbReference type="STRING" id="1549855.AY555_06140"/>
<accession>A0A143DDN1</accession>
<keyword evidence="3" id="KW-0472">Membrane</keyword>
<dbReference type="AlphaFoldDB" id="A0A143DDN1"/>
<evidence type="ECO:0000256" key="1">
    <source>
        <dbReference type="SAM" id="Coils"/>
    </source>
</evidence>
<evidence type="ECO:0000256" key="3">
    <source>
        <dbReference type="SAM" id="Phobius"/>
    </source>
</evidence>
<protein>
    <recommendedName>
        <fullName evidence="6">Cell division protein FtsL</fullName>
    </recommendedName>
</protein>
<dbReference type="GeneID" id="53316734"/>
<gene>
    <name evidence="4" type="ORF">AY555_06140</name>
</gene>
<feature type="compositionally biased region" description="Polar residues" evidence="2">
    <location>
        <begin position="92"/>
        <end position="131"/>
    </location>
</feature>
<keyword evidence="3" id="KW-1133">Transmembrane helix</keyword>
<feature type="coiled-coil region" evidence="1">
    <location>
        <begin position="27"/>
        <end position="54"/>
    </location>
</feature>
<dbReference type="OrthoDB" id="7165680at2"/>
<keyword evidence="3" id="KW-0812">Transmembrane</keyword>
<feature type="transmembrane region" description="Helical" evidence="3">
    <location>
        <begin position="6"/>
        <end position="23"/>
    </location>
</feature>
<organism evidence="4 5">
    <name type="scientific">Haematospirillum jordaniae</name>
    <dbReference type="NCBI Taxonomy" id="1549855"/>
    <lineage>
        <taxon>Bacteria</taxon>
        <taxon>Pseudomonadati</taxon>
        <taxon>Pseudomonadota</taxon>
        <taxon>Alphaproteobacteria</taxon>
        <taxon>Rhodospirillales</taxon>
        <taxon>Novispirillaceae</taxon>
        <taxon>Haematospirillum</taxon>
    </lineage>
</organism>
<evidence type="ECO:0008006" key="6">
    <source>
        <dbReference type="Google" id="ProtNLM"/>
    </source>
</evidence>
<sequence length="131" mass="14348">MIRGTTALWVFLVLAVSVGMFLMKFQVQNLEDRLAGLNRDIHKTHNEIRVLSAEWAYLNDPARIADLASRLLGLGILDGQAMAQIADLPLQQPENPAHQGTFSPTLANHSSPDVTPSHTPRSRASSRTGKP</sequence>
<dbReference type="Proteomes" id="UP000076066">
    <property type="component" value="Chromosome"/>
</dbReference>
<proteinExistence type="predicted"/>
<evidence type="ECO:0000313" key="5">
    <source>
        <dbReference type="Proteomes" id="UP000076066"/>
    </source>
</evidence>
<dbReference type="RefSeq" id="WP_066134796.1">
    <property type="nucleotide sequence ID" value="NZ_CP014525.1"/>
</dbReference>
<keyword evidence="5" id="KW-1185">Reference proteome</keyword>
<keyword evidence="1" id="KW-0175">Coiled coil</keyword>
<dbReference type="EMBL" id="CP014525">
    <property type="protein sequence ID" value="AMW34832.1"/>
    <property type="molecule type" value="Genomic_DNA"/>
</dbReference>
<feature type="region of interest" description="Disordered" evidence="2">
    <location>
        <begin position="88"/>
        <end position="131"/>
    </location>
</feature>
<name>A0A143DDN1_9PROT</name>
<evidence type="ECO:0000256" key="2">
    <source>
        <dbReference type="SAM" id="MobiDB-lite"/>
    </source>
</evidence>
<reference evidence="4 5" key="1">
    <citation type="submission" date="2016-02" db="EMBL/GenBank/DDBJ databases">
        <title>Complete Genome of H5569, the type strain of the newly described species Haematospirillium jordaniae.</title>
        <authorList>
            <person name="Nicholson A.C."/>
            <person name="Humrighouse B.W."/>
            <person name="Loparov V."/>
            <person name="McQuiston J.R."/>
        </authorList>
    </citation>
    <scope>NUCLEOTIDE SEQUENCE [LARGE SCALE GENOMIC DNA]</scope>
    <source>
        <strain evidence="4 5">H5569</strain>
    </source>
</reference>